<feature type="transmembrane region" description="Helical" evidence="6">
    <location>
        <begin position="68"/>
        <end position="88"/>
    </location>
</feature>
<sequence>MGDVPPGLLSGSARSLGTHRRRAPRRYATLVSVAILSGVAFLACWSVDQTYLAPALLVAVTLSGRFPRPGLVDVLALLLGVWVVASLGWTVDTSATRSAVYLYGTCVLLLVAVRHIVTTTRDLLAVGGAFLAGCLVRTFQLIREPSVSGDLGRAGAFDLSVRYGIEGFNINLTAYTMVAGILLAVLLGAVGGLPRAARLVLYAIVAMLGYAVLLSGTRGALAALLLGAVYLLCSRATPRACWRVAVVVVPAALLLIPLGMGEAALLRLDGLVVDRATGDLAGRMLVWPEAAAIWGQSPLAGIGAGAFTAVSSWGIGAHSLALTLGADLGLVGVLCYAAVLAAAVRPVGRASQLGARLAGLFLVMFLPIWLTGHWEAALAAWLPLALLSLVPALAADRPQSTGGRHHRRVHRSGPDGVLPRRGGRRSAVVPGGTGDPTPQVGVLAQHAL</sequence>
<dbReference type="Pfam" id="PF04932">
    <property type="entry name" value="Wzy_C"/>
    <property type="match status" value="1"/>
</dbReference>
<dbReference type="GO" id="GO:0016020">
    <property type="term" value="C:membrane"/>
    <property type="evidence" value="ECO:0007669"/>
    <property type="project" value="UniProtKB-SubCell"/>
</dbReference>
<comment type="subcellular location">
    <subcellularLocation>
        <location evidence="1">Membrane</location>
        <topology evidence="1">Multi-pass membrane protein</topology>
    </subcellularLocation>
</comment>
<feature type="transmembrane region" description="Helical" evidence="6">
    <location>
        <begin position="320"/>
        <end position="341"/>
    </location>
</feature>
<dbReference type="PANTHER" id="PTHR37422:SF13">
    <property type="entry name" value="LIPOPOLYSACCHARIDE BIOSYNTHESIS PROTEIN PA4999-RELATED"/>
    <property type="match status" value="1"/>
</dbReference>
<protein>
    <submittedName>
        <fullName evidence="8">O-antigen ligase like membrane protein</fullName>
    </submittedName>
</protein>
<evidence type="ECO:0000256" key="6">
    <source>
        <dbReference type="SAM" id="Phobius"/>
    </source>
</evidence>
<keyword evidence="2 6" id="KW-0812">Transmembrane</keyword>
<feature type="transmembrane region" description="Helical" evidence="6">
    <location>
        <begin position="199"/>
        <end position="232"/>
    </location>
</feature>
<feature type="transmembrane region" description="Helical" evidence="6">
    <location>
        <begin position="353"/>
        <end position="370"/>
    </location>
</feature>
<dbReference type="InterPro" id="IPR007016">
    <property type="entry name" value="O-antigen_ligase-rel_domated"/>
</dbReference>
<keyword evidence="8" id="KW-0436">Ligase</keyword>
<dbReference type="InterPro" id="IPR051533">
    <property type="entry name" value="WaaL-like"/>
</dbReference>
<dbReference type="STRING" id="47855.GA0070606_1297"/>
<evidence type="ECO:0000256" key="5">
    <source>
        <dbReference type="SAM" id="MobiDB-lite"/>
    </source>
</evidence>
<dbReference type="AlphaFoldDB" id="A0A1C6U2V2"/>
<feature type="domain" description="O-antigen ligase-related" evidence="7">
    <location>
        <begin position="204"/>
        <end position="336"/>
    </location>
</feature>
<feature type="transmembrane region" description="Helical" evidence="6">
    <location>
        <begin position="27"/>
        <end position="48"/>
    </location>
</feature>
<organism evidence="8 9">
    <name type="scientific">Micromonospora citrea</name>
    <dbReference type="NCBI Taxonomy" id="47855"/>
    <lineage>
        <taxon>Bacteria</taxon>
        <taxon>Bacillati</taxon>
        <taxon>Actinomycetota</taxon>
        <taxon>Actinomycetes</taxon>
        <taxon>Micromonosporales</taxon>
        <taxon>Micromonosporaceae</taxon>
        <taxon>Micromonospora</taxon>
    </lineage>
</organism>
<reference evidence="9" key="1">
    <citation type="submission" date="2016-06" db="EMBL/GenBank/DDBJ databases">
        <authorList>
            <person name="Varghese N."/>
            <person name="Submissions Spin"/>
        </authorList>
    </citation>
    <scope>NUCLEOTIDE SEQUENCE [LARGE SCALE GENOMIC DNA]</scope>
    <source>
        <strain evidence="9">DSM 43903</strain>
    </source>
</reference>
<evidence type="ECO:0000313" key="8">
    <source>
        <dbReference type="EMBL" id="SCL48372.1"/>
    </source>
</evidence>
<keyword evidence="3 6" id="KW-1133">Transmembrane helix</keyword>
<evidence type="ECO:0000259" key="7">
    <source>
        <dbReference type="Pfam" id="PF04932"/>
    </source>
</evidence>
<feature type="transmembrane region" description="Helical" evidence="6">
    <location>
        <begin position="244"/>
        <end position="266"/>
    </location>
</feature>
<accession>A0A1C6U2V2</accession>
<keyword evidence="9" id="KW-1185">Reference proteome</keyword>
<evidence type="ECO:0000256" key="1">
    <source>
        <dbReference type="ARBA" id="ARBA00004141"/>
    </source>
</evidence>
<keyword evidence="4 6" id="KW-0472">Membrane</keyword>
<feature type="transmembrane region" description="Helical" evidence="6">
    <location>
        <begin position="376"/>
        <end position="395"/>
    </location>
</feature>
<proteinExistence type="predicted"/>
<dbReference type="GO" id="GO:0016874">
    <property type="term" value="F:ligase activity"/>
    <property type="evidence" value="ECO:0007669"/>
    <property type="project" value="UniProtKB-KW"/>
</dbReference>
<evidence type="ECO:0000256" key="3">
    <source>
        <dbReference type="ARBA" id="ARBA00022989"/>
    </source>
</evidence>
<name>A0A1C6U2V2_9ACTN</name>
<dbReference type="Proteomes" id="UP000199001">
    <property type="component" value="Unassembled WGS sequence"/>
</dbReference>
<evidence type="ECO:0000313" key="9">
    <source>
        <dbReference type="Proteomes" id="UP000199001"/>
    </source>
</evidence>
<gene>
    <name evidence="8" type="ORF">GA0070606_1297</name>
</gene>
<feature type="region of interest" description="Disordered" evidence="5">
    <location>
        <begin position="398"/>
        <end position="440"/>
    </location>
</feature>
<dbReference type="EMBL" id="FMHZ01000002">
    <property type="protein sequence ID" value="SCL48372.1"/>
    <property type="molecule type" value="Genomic_DNA"/>
</dbReference>
<evidence type="ECO:0000256" key="4">
    <source>
        <dbReference type="ARBA" id="ARBA00023136"/>
    </source>
</evidence>
<feature type="transmembrane region" description="Helical" evidence="6">
    <location>
        <begin position="100"/>
        <end position="117"/>
    </location>
</feature>
<evidence type="ECO:0000256" key="2">
    <source>
        <dbReference type="ARBA" id="ARBA00022692"/>
    </source>
</evidence>
<feature type="transmembrane region" description="Helical" evidence="6">
    <location>
        <begin position="172"/>
        <end position="193"/>
    </location>
</feature>
<dbReference type="PANTHER" id="PTHR37422">
    <property type="entry name" value="TEICHURONIC ACID BIOSYNTHESIS PROTEIN TUAE"/>
    <property type="match status" value="1"/>
</dbReference>